<proteinExistence type="predicted"/>
<evidence type="ECO:0000313" key="2">
    <source>
        <dbReference type="EMBL" id="CAA9490033.1"/>
    </source>
</evidence>
<sequence length="123" mass="12622">GTRRAARAAGRAGVPAGAAGGLPRGRPVDRLLRRLPVHGRAARDPALGGRPGPRGVLVPASPARRRRRAHDDLGGPREPRLSPAGDGVARDGAHRRPARAPGLGHDAAPRPRPRCGGGDVEGL</sequence>
<name>A0A6J4SCE0_9ACTN</name>
<gene>
    <name evidence="2" type="ORF">AVDCRST_MAG38-2571</name>
</gene>
<feature type="non-terminal residue" evidence="2">
    <location>
        <position position="123"/>
    </location>
</feature>
<feature type="non-terminal residue" evidence="2">
    <location>
        <position position="1"/>
    </location>
</feature>
<dbReference type="EMBL" id="CADCVJ010000215">
    <property type="protein sequence ID" value="CAA9490033.1"/>
    <property type="molecule type" value="Genomic_DNA"/>
</dbReference>
<feature type="region of interest" description="Disordered" evidence="1">
    <location>
        <begin position="1"/>
        <end position="123"/>
    </location>
</feature>
<feature type="compositionally biased region" description="Low complexity" evidence="1">
    <location>
        <begin position="7"/>
        <end position="17"/>
    </location>
</feature>
<feature type="compositionally biased region" description="Low complexity" evidence="1">
    <location>
        <begin position="44"/>
        <end position="60"/>
    </location>
</feature>
<dbReference type="AlphaFoldDB" id="A0A6J4SCE0"/>
<protein>
    <submittedName>
        <fullName evidence="2">Uncharacterized protein</fullName>
    </submittedName>
</protein>
<evidence type="ECO:0000256" key="1">
    <source>
        <dbReference type="SAM" id="MobiDB-lite"/>
    </source>
</evidence>
<organism evidence="2">
    <name type="scientific">uncultured Solirubrobacteraceae bacterium</name>
    <dbReference type="NCBI Taxonomy" id="1162706"/>
    <lineage>
        <taxon>Bacteria</taxon>
        <taxon>Bacillati</taxon>
        <taxon>Actinomycetota</taxon>
        <taxon>Thermoleophilia</taxon>
        <taxon>Solirubrobacterales</taxon>
        <taxon>Solirubrobacteraceae</taxon>
        <taxon>environmental samples</taxon>
    </lineage>
</organism>
<reference evidence="2" key="1">
    <citation type="submission" date="2020-02" db="EMBL/GenBank/DDBJ databases">
        <authorList>
            <person name="Meier V. D."/>
        </authorList>
    </citation>
    <scope>NUCLEOTIDE SEQUENCE</scope>
    <source>
        <strain evidence="2">AVDCRST_MAG38</strain>
    </source>
</reference>
<feature type="compositionally biased region" description="Basic and acidic residues" evidence="1">
    <location>
        <begin position="69"/>
        <end position="80"/>
    </location>
</feature>
<accession>A0A6J4SCE0</accession>